<comment type="catalytic activity">
    <reaction evidence="14">
        <text>5-phospho-beta-D-ribosylamine + glycine + ATP = N(1)-(5-phospho-beta-D-ribosyl)glycinamide + ADP + phosphate + H(+)</text>
        <dbReference type="Rhea" id="RHEA:17453"/>
        <dbReference type="ChEBI" id="CHEBI:15378"/>
        <dbReference type="ChEBI" id="CHEBI:30616"/>
        <dbReference type="ChEBI" id="CHEBI:43474"/>
        <dbReference type="ChEBI" id="CHEBI:57305"/>
        <dbReference type="ChEBI" id="CHEBI:58681"/>
        <dbReference type="ChEBI" id="CHEBI:143788"/>
        <dbReference type="ChEBI" id="CHEBI:456216"/>
        <dbReference type="EC" id="6.3.4.13"/>
    </reaction>
</comment>
<dbReference type="NCBIfam" id="TIGR00877">
    <property type="entry name" value="purD"/>
    <property type="match status" value="1"/>
</dbReference>
<evidence type="ECO:0000256" key="11">
    <source>
        <dbReference type="ARBA" id="ARBA00038345"/>
    </source>
</evidence>
<evidence type="ECO:0000256" key="3">
    <source>
        <dbReference type="ARBA" id="ARBA00005174"/>
    </source>
</evidence>
<dbReference type="OrthoDB" id="9807240at2"/>
<proteinExistence type="inferred from homology"/>
<dbReference type="Pfam" id="PF01071">
    <property type="entry name" value="GARS_A"/>
    <property type="match status" value="1"/>
</dbReference>
<feature type="domain" description="ATP-grasp" evidence="16">
    <location>
        <begin position="115"/>
        <end position="321"/>
    </location>
</feature>
<dbReference type="GO" id="GO:0009113">
    <property type="term" value="P:purine nucleobase biosynthetic process"/>
    <property type="evidence" value="ECO:0007669"/>
    <property type="project" value="InterPro"/>
</dbReference>
<dbReference type="InterPro" id="IPR020561">
    <property type="entry name" value="PRibGlycinamid_synth_ATP-grasp"/>
</dbReference>
<gene>
    <name evidence="14" type="primary">purD</name>
    <name evidence="17" type="ORF">Cflav_PD1033</name>
</gene>
<dbReference type="InterPro" id="IPR011054">
    <property type="entry name" value="Rudment_hybrid_motif"/>
</dbReference>
<organism evidence="17 18">
    <name type="scientific">Pedosphaera parvula (strain Ellin514)</name>
    <dbReference type="NCBI Taxonomy" id="320771"/>
    <lineage>
        <taxon>Bacteria</taxon>
        <taxon>Pseudomonadati</taxon>
        <taxon>Verrucomicrobiota</taxon>
        <taxon>Pedosphaerae</taxon>
        <taxon>Pedosphaerales</taxon>
        <taxon>Pedosphaeraceae</taxon>
        <taxon>Pedosphaera</taxon>
    </lineage>
</organism>
<evidence type="ECO:0000256" key="6">
    <source>
        <dbReference type="ARBA" id="ARBA00022723"/>
    </source>
</evidence>
<evidence type="ECO:0000256" key="12">
    <source>
        <dbReference type="ARBA" id="ARBA00042242"/>
    </source>
</evidence>
<dbReference type="FunFam" id="3.40.50.20:FF:000006">
    <property type="entry name" value="Phosphoribosylamine--glycine ligase, chloroplastic"/>
    <property type="match status" value="1"/>
</dbReference>
<dbReference type="Pfam" id="PF02843">
    <property type="entry name" value="GARS_C"/>
    <property type="match status" value="1"/>
</dbReference>
<sequence>MKLLVIGSGGREHALVWKLAQSPHVTQMWCAPGNAGIAQERLAKNQSTMECVNIGAEDFPKLLDFAKEKKIDLTVVGPDNPLALGIVDLFQKHGLKIWGPNQKAAQFEASKVFSQDFMEKYGIPTAKAGTFSNVAMAKGFAESLGGRCAVKADGLALGKGVLICSSTAEANRAIDEILVNKAFGIAGAKVVIQEFLEGPEISLHALCDGKTAKLFPTAQDHKRALDGDQGLNTGGMGTYSPAPFLSDAELGAVGKSILDPWLKGCAAEGIDFHGILYPGVMLTKNGPKVLEFNARFGDPEAQVYLTRLENDLVELLDASASGNLDRIELKWSLMSSVCVVMASGGYPGSYAKGKIIAGLTEAGQLPHTKVFHAGTTMAGEEVVTNGGRVLGVTAWAKDLSAAKAAAYLAVEKIAFDGAQFRRDIAAKALG</sequence>
<dbReference type="EC" id="6.3.4.13" evidence="4 14"/>
<comment type="cofactor">
    <cofactor evidence="2">
        <name>Mg(2+)</name>
        <dbReference type="ChEBI" id="CHEBI:18420"/>
    </cofactor>
</comment>
<keyword evidence="5 14" id="KW-0436">Ligase</keyword>
<dbReference type="InterPro" id="IPR013815">
    <property type="entry name" value="ATP_grasp_subdomain_1"/>
</dbReference>
<comment type="similarity">
    <text evidence="11 14">Belongs to the GARS family.</text>
</comment>
<reference evidence="17 18" key="1">
    <citation type="journal article" date="2011" name="J. Bacteriol.">
        <title>Genome sequence of 'Pedosphaera parvula' Ellin514, an aerobic Verrucomicrobial isolate from pasture soil.</title>
        <authorList>
            <person name="Kant R."/>
            <person name="van Passel M.W."/>
            <person name="Sangwan P."/>
            <person name="Palva A."/>
            <person name="Lucas S."/>
            <person name="Copeland A."/>
            <person name="Lapidus A."/>
            <person name="Glavina Del Rio T."/>
            <person name="Dalin E."/>
            <person name="Tice H."/>
            <person name="Bruce D."/>
            <person name="Goodwin L."/>
            <person name="Pitluck S."/>
            <person name="Chertkov O."/>
            <person name="Larimer F.W."/>
            <person name="Land M.L."/>
            <person name="Hauser L."/>
            <person name="Brettin T.S."/>
            <person name="Detter J.C."/>
            <person name="Han S."/>
            <person name="de Vos W.M."/>
            <person name="Janssen P.H."/>
            <person name="Smidt H."/>
        </authorList>
    </citation>
    <scope>NUCLEOTIDE SEQUENCE [LARGE SCALE GENOMIC DNA]</scope>
    <source>
        <strain evidence="17 18">Ellin514</strain>
    </source>
</reference>
<evidence type="ECO:0000256" key="14">
    <source>
        <dbReference type="HAMAP-Rule" id="MF_00138"/>
    </source>
</evidence>
<dbReference type="GO" id="GO:0004637">
    <property type="term" value="F:phosphoribosylamine-glycine ligase activity"/>
    <property type="evidence" value="ECO:0007669"/>
    <property type="project" value="UniProtKB-UniRule"/>
</dbReference>
<keyword evidence="10" id="KW-0464">Manganese</keyword>
<dbReference type="HAMAP" id="MF_00138">
    <property type="entry name" value="GARS"/>
    <property type="match status" value="1"/>
</dbReference>
<dbReference type="GO" id="GO:0046872">
    <property type="term" value="F:metal ion binding"/>
    <property type="evidence" value="ECO:0007669"/>
    <property type="project" value="UniProtKB-KW"/>
</dbReference>
<dbReference type="AlphaFoldDB" id="B9XPG5"/>
<evidence type="ECO:0000256" key="13">
    <source>
        <dbReference type="ARBA" id="ARBA00042864"/>
    </source>
</evidence>
<keyword evidence="7 15" id="KW-0547">Nucleotide-binding</keyword>
<dbReference type="SMART" id="SM01210">
    <property type="entry name" value="GARS_C"/>
    <property type="match status" value="1"/>
</dbReference>
<evidence type="ECO:0000256" key="9">
    <source>
        <dbReference type="ARBA" id="ARBA00022840"/>
    </source>
</evidence>
<dbReference type="PROSITE" id="PS00184">
    <property type="entry name" value="GARS"/>
    <property type="match status" value="1"/>
</dbReference>
<keyword evidence="18" id="KW-1185">Reference proteome</keyword>
<protein>
    <recommendedName>
        <fullName evidence="4 14">Phosphoribosylamine--glycine ligase</fullName>
        <ecNumber evidence="4 14">6.3.4.13</ecNumber>
    </recommendedName>
    <alternativeName>
        <fullName evidence="14">GARS</fullName>
    </alternativeName>
    <alternativeName>
        <fullName evidence="12 14">Glycinamide ribonucleotide synthetase</fullName>
    </alternativeName>
    <alternativeName>
        <fullName evidence="13 14">Phosphoribosylglycinamide synthetase</fullName>
    </alternativeName>
</protein>
<dbReference type="FunFam" id="3.90.600.10:FF:000001">
    <property type="entry name" value="Trifunctional purine biosynthetic protein adenosine-3"/>
    <property type="match status" value="1"/>
</dbReference>
<dbReference type="InterPro" id="IPR037123">
    <property type="entry name" value="PRibGlycinamide_synth_C_sf"/>
</dbReference>
<dbReference type="Gene3D" id="3.90.600.10">
    <property type="entry name" value="Phosphoribosylglycinamide synthetase, C-terminal domain"/>
    <property type="match status" value="1"/>
</dbReference>
<evidence type="ECO:0000313" key="17">
    <source>
        <dbReference type="EMBL" id="EEF58305.1"/>
    </source>
</evidence>
<evidence type="ECO:0000256" key="4">
    <source>
        <dbReference type="ARBA" id="ARBA00013255"/>
    </source>
</evidence>
<comment type="cofactor">
    <cofactor evidence="1">
        <name>Mn(2+)</name>
        <dbReference type="ChEBI" id="CHEBI:29035"/>
    </cofactor>
</comment>
<evidence type="ECO:0000256" key="8">
    <source>
        <dbReference type="ARBA" id="ARBA00022755"/>
    </source>
</evidence>
<dbReference type="PANTHER" id="PTHR43472">
    <property type="entry name" value="PHOSPHORIBOSYLAMINE--GLYCINE LIGASE"/>
    <property type="match status" value="1"/>
</dbReference>
<evidence type="ECO:0000256" key="1">
    <source>
        <dbReference type="ARBA" id="ARBA00001936"/>
    </source>
</evidence>
<evidence type="ECO:0000313" key="18">
    <source>
        <dbReference type="Proteomes" id="UP000003688"/>
    </source>
</evidence>
<keyword evidence="9 15" id="KW-0067">ATP-binding</keyword>
<dbReference type="Gene3D" id="3.30.470.20">
    <property type="entry name" value="ATP-grasp fold, B domain"/>
    <property type="match status" value="1"/>
</dbReference>
<dbReference type="SUPFAM" id="SSF51246">
    <property type="entry name" value="Rudiment single hybrid motif"/>
    <property type="match status" value="1"/>
</dbReference>
<dbReference type="UniPathway" id="UPA00074">
    <property type="reaction ID" value="UER00125"/>
</dbReference>
<dbReference type="STRING" id="320771.Cflav_PD1033"/>
<dbReference type="Proteomes" id="UP000003688">
    <property type="component" value="Unassembled WGS sequence"/>
</dbReference>
<dbReference type="InterPro" id="IPR020560">
    <property type="entry name" value="PRibGlycinamide_synth_C-dom"/>
</dbReference>
<accession>B9XPG5</accession>
<dbReference type="Pfam" id="PF02844">
    <property type="entry name" value="GARS_N"/>
    <property type="match status" value="1"/>
</dbReference>
<dbReference type="GO" id="GO:0005524">
    <property type="term" value="F:ATP binding"/>
    <property type="evidence" value="ECO:0007669"/>
    <property type="project" value="UniProtKB-UniRule"/>
</dbReference>
<evidence type="ECO:0000256" key="5">
    <source>
        <dbReference type="ARBA" id="ARBA00022598"/>
    </source>
</evidence>
<dbReference type="Gene3D" id="3.40.50.20">
    <property type="match status" value="1"/>
</dbReference>
<dbReference type="Gene3D" id="3.30.1490.20">
    <property type="entry name" value="ATP-grasp fold, A domain"/>
    <property type="match status" value="1"/>
</dbReference>
<evidence type="ECO:0000256" key="7">
    <source>
        <dbReference type="ARBA" id="ARBA00022741"/>
    </source>
</evidence>
<evidence type="ECO:0000259" key="16">
    <source>
        <dbReference type="PROSITE" id="PS50975"/>
    </source>
</evidence>
<comment type="caution">
    <text evidence="17">The sequence shown here is derived from an EMBL/GenBank/DDBJ whole genome shotgun (WGS) entry which is preliminary data.</text>
</comment>
<keyword evidence="6" id="KW-0479">Metal-binding</keyword>
<dbReference type="InterPro" id="IPR000115">
    <property type="entry name" value="PRibGlycinamide_synth"/>
</dbReference>
<dbReference type="PANTHER" id="PTHR43472:SF1">
    <property type="entry name" value="PHOSPHORIBOSYLAMINE--GLYCINE LIGASE, CHLOROPLASTIC"/>
    <property type="match status" value="1"/>
</dbReference>
<dbReference type="InterPro" id="IPR016185">
    <property type="entry name" value="PreATP-grasp_dom_sf"/>
</dbReference>
<dbReference type="SUPFAM" id="SSF56059">
    <property type="entry name" value="Glutathione synthetase ATP-binding domain-like"/>
    <property type="match status" value="1"/>
</dbReference>
<dbReference type="InterPro" id="IPR011761">
    <property type="entry name" value="ATP-grasp"/>
</dbReference>
<dbReference type="InterPro" id="IPR020559">
    <property type="entry name" value="PRibGlycinamide_synth_CS"/>
</dbReference>
<dbReference type="SUPFAM" id="SSF52440">
    <property type="entry name" value="PreATP-grasp domain"/>
    <property type="match status" value="1"/>
</dbReference>
<comment type="pathway">
    <text evidence="3 14">Purine metabolism; IMP biosynthesis via de novo pathway; N(1)-(5-phospho-D-ribosyl)glycinamide from 5-phospho-alpha-D-ribose 1-diphosphate: step 2/2.</text>
</comment>
<keyword evidence="8 14" id="KW-0658">Purine biosynthesis</keyword>
<dbReference type="EMBL" id="ABOX02000046">
    <property type="protein sequence ID" value="EEF58305.1"/>
    <property type="molecule type" value="Genomic_DNA"/>
</dbReference>
<name>B9XPG5_PEDPL</name>
<dbReference type="InterPro" id="IPR020562">
    <property type="entry name" value="PRibGlycinamide_synth_N"/>
</dbReference>
<evidence type="ECO:0000256" key="15">
    <source>
        <dbReference type="PROSITE-ProRule" id="PRU00409"/>
    </source>
</evidence>
<dbReference type="PROSITE" id="PS50975">
    <property type="entry name" value="ATP_GRASP"/>
    <property type="match status" value="1"/>
</dbReference>
<dbReference type="SMART" id="SM01209">
    <property type="entry name" value="GARS_A"/>
    <property type="match status" value="1"/>
</dbReference>
<evidence type="ECO:0000256" key="10">
    <source>
        <dbReference type="ARBA" id="ARBA00023211"/>
    </source>
</evidence>
<evidence type="ECO:0000256" key="2">
    <source>
        <dbReference type="ARBA" id="ARBA00001946"/>
    </source>
</evidence>
<dbReference type="GO" id="GO:0006189">
    <property type="term" value="P:'de novo' IMP biosynthetic process"/>
    <property type="evidence" value="ECO:0007669"/>
    <property type="project" value="UniProtKB-UniRule"/>
</dbReference>
<dbReference type="RefSeq" id="WP_007417701.1">
    <property type="nucleotide sequence ID" value="NZ_ABOX02000046.1"/>
</dbReference>